<feature type="compositionally biased region" description="Polar residues" evidence="1">
    <location>
        <begin position="72"/>
        <end position="81"/>
    </location>
</feature>
<feature type="compositionally biased region" description="Polar residues" evidence="1">
    <location>
        <begin position="1"/>
        <end position="12"/>
    </location>
</feature>
<dbReference type="EMBL" id="DF847715">
    <property type="protein sequence ID" value="GAT52304.1"/>
    <property type="molecule type" value="Genomic_DNA"/>
</dbReference>
<accession>A0ABQ0LMI4</accession>
<dbReference type="Proteomes" id="UP000815677">
    <property type="component" value="Unassembled WGS sequence"/>
</dbReference>
<name>A0ABQ0LMI4_MYCCL</name>
<protein>
    <submittedName>
        <fullName evidence="2">Uncharacterized protein</fullName>
    </submittedName>
</protein>
<reference evidence="2" key="1">
    <citation type="submission" date="2014-09" db="EMBL/GenBank/DDBJ databases">
        <title>Genome sequence of the luminous mushroom Mycena chlorophos for searching fungal bioluminescence genes.</title>
        <authorList>
            <person name="Tanaka Y."/>
            <person name="Kasuga D."/>
            <person name="Oba Y."/>
            <person name="Hase S."/>
            <person name="Sato K."/>
            <person name="Oba Y."/>
            <person name="Sakakibara Y."/>
        </authorList>
    </citation>
    <scope>NUCLEOTIDE SEQUENCE</scope>
</reference>
<evidence type="ECO:0000313" key="3">
    <source>
        <dbReference type="Proteomes" id="UP000815677"/>
    </source>
</evidence>
<organism evidence="2 3">
    <name type="scientific">Mycena chlorophos</name>
    <name type="common">Agaric fungus</name>
    <name type="synonym">Agaricus chlorophos</name>
    <dbReference type="NCBI Taxonomy" id="658473"/>
    <lineage>
        <taxon>Eukaryota</taxon>
        <taxon>Fungi</taxon>
        <taxon>Dikarya</taxon>
        <taxon>Basidiomycota</taxon>
        <taxon>Agaricomycotina</taxon>
        <taxon>Agaricomycetes</taxon>
        <taxon>Agaricomycetidae</taxon>
        <taxon>Agaricales</taxon>
        <taxon>Marasmiineae</taxon>
        <taxon>Mycenaceae</taxon>
        <taxon>Mycena</taxon>
    </lineage>
</organism>
<evidence type="ECO:0000256" key="1">
    <source>
        <dbReference type="SAM" id="MobiDB-lite"/>
    </source>
</evidence>
<feature type="region of interest" description="Disordered" evidence="1">
    <location>
        <begin position="1"/>
        <end position="159"/>
    </location>
</feature>
<sequence length="159" mass="17724">MAPLQTTAVSKRQLSKGHKGGTSKGKAWLIQAFRKARRRLRDKEVNKKLDKSHDQGADNESQHDEEQESNTEDPNSGSMSNIEVGDGKASLLGINQRSRVPSHNRPLGISVWHHDHPIPHQYRRPRPPAQPDLTDPAEIAAAGIRMYDDPPCTPFTTPQ</sequence>
<feature type="compositionally biased region" description="Basic and acidic residues" evidence="1">
    <location>
        <begin position="41"/>
        <end position="64"/>
    </location>
</feature>
<evidence type="ECO:0000313" key="2">
    <source>
        <dbReference type="EMBL" id="GAT52304.1"/>
    </source>
</evidence>
<keyword evidence="3" id="KW-1185">Reference proteome</keyword>
<proteinExistence type="predicted"/>
<gene>
    <name evidence="2" type="ORF">MCHLO_09368</name>
</gene>